<accession>A0A5C3EH94</accession>
<proteinExistence type="predicted"/>
<gene>
    <name evidence="3" type="ORF">UTRI_05472</name>
</gene>
<feature type="compositionally biased region" description="Polar residues" evidence="1">
    <location>
        <begin position="191"/>
        <end position="202"/>
    </location>
</feature>
<keyword evidence="2" id="KW-1133">Transmembrane helix</keyword>
<keyword evidence="2" id="KW-0472">Membrane</keyword>
<evidence type="ECO:0000313" key="3">
    <source>
        <dbReference type="EMBL" id="SPO29650.1"/>
    </source>
</evidence>
<feature type="region of interest" description="Disordered" evidence="1">
    <location>
        <begin position="118"/>
        <end position="156"/>
    </location>
</feature>
<keyword evidence="2" id="KW-0812">Transmembrane</keyword>
<feature type="region of interest" description="Disordered" evidence="1">
    <location>
        <begin position="188"/>
        <end position="221"/>
    </location>
</feature>
<dbReference type="AlphaFoldDB" id="A0A5C3EH94"/>
<evidence type="ECO:0000256" key="1">
    <source>
        <dbReference type="SAM" id="MobiDB-lite"/>
    </source>
</evidence>
<keyword evidence="4" id="KW-1185">Reference proteome</keyword>
<feature type="compositionally biased region" description="Acidic residues" evidence="1">
    <location>
        <begin position="210"/>
        <end position="219"/>
    </location>
</feature>
<reference evidence="3 4" key="1">
    <citation type="submission" date="2018-03" db="EMBL/GenBank/DDBJ databases">
        <authorList>
            <person name="Guldener U."/>
        </authorList>
    </citation>
    <scope>NUCLEOTIDE SEQUENCE [LARGE SCALE GENOMIC DNA]</scope>
    <source>
        <strain evidence="3 4">NBRC100155</strain>
    </source>
</reference>
<evidence type="ECO:0000256" key="2">
    <source>
        <dbReference type="SAM" id="Phobius"/>
    </source>
</evidence>
<feature type="transmembrane region" description="Helical" evidence="2">
    <location>
        <begin position="20"/>
        <end position="38"/>
    </location>
</feature>
<evidence type="ECO:0000313" key="4">
    <source>
        <dbReference type="Proteomes" id="UP000324022"/>
    </source>
</evidence>
<dbReference type="Proteomes" id="UP000324022">
    <property type="component" value="Unassembled WGS sequence"/>
</dbReference>
<protein>
    <submittedName>
        <fullName evidence="3">Uncharacterized protein</fullName>
    </submittedName>
</protein>
<organism evidence="3 4">
    <name type="scientific">Ustilago trichophora</name>
    <dbReference type="NCBI Taxonomy" id="86804"/>
    <lineage>
        <taxon>Eukaryota</taxon>
        <taxon>Fungi</taxon>
        <taxon>Dikarya</taxon>
        <taxon>Basidiomycota</taxon>
        <taxon>Ustilaginomycotina</taxon>
        <taxon>Ustilaginomycetes</taxon>
        <taxon>Ustilaginales</taxon>
        <taxon>Ustilaginaceae</taxon>
        <taxon>Ustilago</taxon>
    </lineage>
</organism>
<sequence length="233" mass="25896">MSTIPPSKPRPRWFAPSSIPPILLLTVVTSFAFNHALISTQRKEDVRAHRIRTSLLQDTIDYNSRLLFHLNPPSSKAGSWFSSSQPTKVDVEPEWAAEERETLVRRWRALGLDPIAKGVLSRSPNSTPSSSSSSSSSSSGASVGKAETPELIPRVNGPKEVTWGEIFLGSKEKRSSLTERWQKVTAGIKDSFTSLNPTQQGNDRVKEEAETSEEEEKELEELAKLWSSYSKQS</sequence>
<feature type="compositionally biased region" description="Low complexity" evidence="1">
    <location>
        <begin position="121"/>
        <end position="142"/>
    </location>
</feature>
<name>A0A5C3EH94_9BASI</name>
<dbReference type="EMBL" id="OOIN01000029">
    <property type="protein sequence ID" value="SPO29650.1"/>
    <property type="molecule type" value="Genomic_DNA"/>
</dbReference>
<dbReference type="OrthoDB" id="2553575at2759"/>